<dbReference type="AlphaFoldDB" id="D4XRN2"/>
<sequence length="134" mass="14310">MTVSSYRLISSSPPVFLSIKSLTKCVPLNPIAEAAPTATISGTLNHINSDHVPIANNPHIPASNQSALPCLRLVRIKAIVKAIKNEANAIPNASYISFVYFKNSSHMTSPDNKKALSSNEDKAFGGLLNISTSH</sequence>
<gene>
    <name evidence="1" type="ORF">HMP0015_2374</name>
</gene>
<proteinExistence type="predicted"/>
<accession>D4XRN2</accession>
<dbReference type="HOGENOM" id="CLU_1891630_0_0_6"/>
<evidence type="ECO:0000313" key="2">
    <source>
        <dbReference type="Proteomes" id="UP000003085"/>
    </source>
</evidence>
<evidence type="ECO:0000313" key="1">
    <source>
        <dbReference type="EMBL" id="EFF82092.1"/>
    </source>
</evidence>
<reference evidence="2" key="1">
    <citation type="submission" date="2010-03" db="EMBL/GenBank/DDBJ databases">
        <title>Complete sequence of Mobiluncus curtisii ATCC 43063.</title>
        <authorList>
            <person name="Muzny D."/>
            <person name="Qin X."/>
            <person name="Deng J."/>
            <person name="Jiang H."/>
            <person name="Liu Y."/>
            <person name="Qu J."/>
            <person name="Song X.-Z."/>
            <person name="Zhang L."/>
            <person name="Thornton R."/>
            <person name="Coyle M."/>
            <person name="Francisco L."/>
            <person name="Jackson L."/>
            <person name="Javaid M."/>
            <person name="Korchina V."/>
            <person name="Kovar C."/>
            <person name="Mata R."/>
            <person name="Mathew T."/>
            <person name="Ngo R."/>
            <person name="Nguyen L."/>
            <person name="Nguyen N."/>
            <person name="Okwuonu G."/>
            <person name="Ongeri F."/>
            <person name="Pham C."/>
            <person name="Simmons D."/>
            <person name="Wilczek-Boney K."/>
            <person name="Hale W."/>
            <person name="Jakkamsetti A."/>
            <person name="Pham P."/>
            <person name="Ruth R."/>
            <person name="San Lucas F."/>
            <person name="Warren J."/>
            <person name="Zhang J."/>
            <person name="Zhao Z."/>
            <person name="Zhou C."/>
            <person name="Zhu D."/>
            <person name="Lee S."/>
            <person name="Bess C."/>
            <person name="Blankenburg K."/>
            <person name="Forbes L."/>
            <person name="Fu Q."/>
            <person name="Gubbala S."/>
            <person name="Hirani K."/>
            <person name="Jayaseelan J.C."/>
            <person name="Lara F."/>
            <person name="Munidasa M."/>
            <person name="Palculict T."/>
            <person name="Patil S."/>
            <person name="Pu L.-L."/>
            <person name="Saada N."/>
            <person name="Tang L."/>
            <person name="Weissenberger G."/>
            <person name="Zhu Y."/>
            <person name="Hemphill L."/>
            <person name="Shang Y."/>
            <person name="Youmans B."/>
            <person name="Ayvaz T."/>
            <person name="Ross M."/>
            <person name="Santibanez J."/>
            <person name="Aqrawi P."/>
            <person name="Gross S."/>
            <person name="Joshi V."/>
            <person name="Fowler G."/>
            <person name="Nazareth L."/>
            <person name="Reid J."/>
            <person name="Worley K."/>
            <person name="Petrosino J."/>
            <person name="Highlander S."/>
            <person name="Gibbs R."/>
            <person name="Gibbs R."/>
        </authorList>
    </citation>
    <scope>NUCLEOTIDE SEQUENCE [LARGE SCALE GENOMIC DNA]</scope>
    <source>
        <strain evidence="2">ATCC 19194</strain>
    </source>
</reference>
<organism evidence="1 2">
    <name type="scientific">Acinetobacter haemolyticus ATCC 19194</name>
    <dbReference type="NCBI Taxonomy" id="707232"/>
    <lineage>
        <taxon>Bacteria</taxon>
        <taxon>Pseudomonadati</taxon>
        <taxon>Pseudomonadota</taxon>
        <taxon>Gammaproteobacteria</taxon>
        <taxon>Moraxellales</taxon>
        <taxon>Moraxellaceae</taxon>
        <taxon>Acinetobacter</taxon>
    </lineage>
</organism>
<protein>
    <submittedName>
        <fullName evidence="1">Uncharacterized protein</fullName>
    </submittedName>
</protein>
<dbReference type="Proteomes" id="UP000003085">
    <property type="component" value="Unassembled WGS sequence"/>
</dbReference>
<comment type="caution">
    <text evidence="1">The sequence shown here is derived from an EMBL/GenBank/DDBJ whole genome shotgun (WGS) entry which is preliminary data.</text>
</comment>
<dbReference type="EMBL" id="ADMT01000188">
    <property type="protein sequence ID" value="EFF82092.1"/>
    <property type="molecule type" value="Genomic_DNA"/>
</dbReference>
<name>D4XRN2_ACIHA</name>